<evidence type="ECO:0000256" key="2">
    <source>
        <dbReference type="ARBA" id="ARBA00022723"/>
    </source>
</evidence>
<dbReference type="InterPro" id="IPR009057">
    <property type="entry name" value="Homeodomain-like_sf"/>
</dbReference>
<evidence type="ECO:0000256" key="3">
    <source>
        <dbReference type="ARBA" id="ARBA00022771"/>
    </source>
</evidence>
<dbReference type="PROSITE" id="PS51523">
    <property type="entry name" value="ZF_HD_DIMER"/>
    <property type="match status" value="1"/>
</dbReference>
<dbReference type="OrthoDB" id="1900596at2759"/>
<dbReference type="GO" id="GO:0008270">
    <property type="term" value="F:zinc ion binding"/>
    <property type="evidence" value="ECO:0007669"/>
    <property type="project" value="UniProtKB-KW"/>
</dbReference>
<dbReference type="Pfam" id="PF04770">
    <property type="entry name" value="ZF-HD_dimer"/>
    <property type="match status" value="1"/>
</dbReference>
<dbReference type="InterPro" id="IPR006456">
    <property type="entry name" value="ZF_HD_homeobox_Cys/His_dimer"/>
</dbReference>
<dbReference type="GO" id="GO:0005634">
    <property type="term" value="C:nucleus"/>
    <property type="evidence" value="ECO:0007669"/>
    <property type="project" value="UniProtKB-SubCell"/>
</dbReference>
<dbReference type="GO" id="GO:0050793">
    <property type="term" value="P:regulation of developmental process"/>
    <property type="evidence" value="ECO:0007669"/>
    <property type="project" value="TreeGrafter"/>
</dbReference>
<evidence type="ECO:0000256" key="9">
    <source>
        <dbReference type="ARBA" id="ARBA00023242"/>
    </source>
</evidence>
<evidence type="ECO:0000313" key="13">
    <source>
        <dbReference type="Proteomes" id="UP000886520"/>
    </source>
</evidence>
<keyword evidence="3" id="KW-0863">Zinc-finger</keyword>
<keyword evidence="7" id="KW-0371">Homeobox</keyword>
<gene>
    <name evidence="12" type="ORF">GOP47_0012581</name>
</gene>
<keyword evidence="2" id="KW-0479">Metal-binding</keyword>
<evidence type="ECO:0000256" key="7">
    <source>
        <dbReference type="ARBA" id="ARBA00023155"/>
    </source>
</evidence>
<keyword evidence="13" id="KW-1185">Reference proteome</keyword>
<keyword evidence="8" id="KW-0804">Transcription</keyword>
<organism evidence="12 13">
    <name type="scientific">Adiantum capillus-veneris</name>
    <name type="common">Maidenhair fern</name>
    <dbReference type="NCBI Taxonomy" id="13818"/>
    <lineage>
        <taxon>Eukaryota</taxon>
        <taxon>Viridiplantae</taxon>
        <taxon>Streptophyta</taxon>
        <taxon>Embryophyta</taxon>
        <taxon>Tracheophyta</taxon>
        <taxon>Polypodiopsida</taxon>
        <taxon>Polypodiidae</taxon>
        <taxon>Polypodiales</taxon>
        <taxon>Pteridineae</taxon>
        <taxon>Pteridaceae</taxon>
        <taxon>Vittarioideae</taxon>
        <taxon>Adiantum</taxon>
    </lineage>
</organism>
<evidence type="ECO:0000313" key="12">
    <source>
        <dbReference type="EMBL" id="KAI5072475.1"/>
    </source>
</evidence>
<feature type="domain" description="ZF-HD dimerization-type" evidence="11">
    <location>
        <begin position="123"/>
        <end position="171"/>
    </location>
</feature>
<evidence type="ECO:0000259" key="11">
    <source>
        <dbReference type="PROSITE" id="PS51523"/>
    </source>
</evidence>
<dbReference type="SUPFAM" id="SSF46689">
    <property type="entry name" value="Homeodomain-like"/>
    <property type="match status" value="1"/>
</dbReference>
<dbReference type="FunFam" id="1.10.10.60:FF:000257">
    <property type="entry name" value="Zinc-finger homeodomain protein 2"/>
    <property type="match status" value="1"/>
</dbReference>
<keyword evidence="6" id="KW-0238">DNA-binding</keyword>
<dbReference type="EMBL" id="JABFUD020000012">
    <property type="protein sequence ID" value="KAI5072475.1"/>
    <property type="molecule type" value="Genomic_DNA"/>
</dbReference>
<dbReference type="Proteomes" id="UP000886520">
    <property type="component" value="Chromosome 12"/>
</dbReference>
<accession>A0A9D4ZGL4</accession>
<dbReference type="PANTHER" id="PTHR31948">
    <property type="entry name" value="ZINC-FINGER HOMEODOMAIN PROTEIN 2"/>
    <property type="match status" value="1"/>
</dbReference>
<keyword evidence="4" id="KW-0862">Zinc</keyword>
<keyword evidence="5" id="KW-0805">Transcription regulation</keyword>
<dbReference type="NCBIfam" id="TIGR01566">
    <property type="entry name" value="ZF_HD_prot_N"/>
    <property type="match status" value="1"/>
</dbReference>
<keyword evidence="9" id="KW-0539">Nucleus</keyword>
<protein>
    <recommendedName>
        <fullName evidence="11">ZF-HD dimerization-type domain-containing protein</fullName>
    </recommendedName>
</protein>
<dbReference type="AlphaFoldDB" id="A0A9D4ZGL4"/>
<comment type="caution">
    <text evidence="12">The sequence shown here is derived from an EMBL/GenBank/DDBJ whole genome shotgun (WGS) entry which is preliminary data.</text>
</comment>
<dbReference type="GO" id="GO:0000976">
    <property type="term" value="F:transcription cis-regulatory region binding"/>
    <property type="evidence" value="ECO:0007669"/>
    <property type="project" value="TreeGrafter"/>
</dbReference>
<dbReference type="Gene3D" id="1.10.10.60">
    <property type="entry name" value="Homeodomain-like"/>
    <property type="match status" value="1"/>
</dbReference>
<name>A0A9D4ZGL4_ADICA</name>
<dbReference type="PANTHER" id="PTHR31948:SF140">
    <property type="entry name" value="ZINC-FINGER HOMEODOMAIN PROTEIN 2"/>
    <property type="match status" value="1"/>
</dbReference>
<sequence>MDDDSMLPYTGSHFSSAEPVRFHGGPGFSSSAEEELSSDSSQENAMRAHALASGSGHFPIDEEEDSYGIGFPSAEDFSNTSSYGGAPPDPVPYAARLSSKNSSIEDKSVSSQTVKPLPGPIRYRECMKNHAASLGGHAVDGCGEFLACGADGFDALICSVCGCHRNFHRREVEGEHVCICKHHNVPMNINFKGVTGPPTPGLLSIPTSRDIVLHSQANLPTSPFAYADDADLLSDSLSRKRRHRTKFSSEQKERMFSFAEYLGWRIVKQNDAVVQQFCDEIGVKRSVFKVWMHNNKNNVTKRINTGETILARNYESPSDY</sequence>
<evidence type="ECO:0000256" key="8">
    <source>
        <dbReference type="ARBA" id="ARBA00023163"/>
    </source>
</evidence>
<evidence type="ECO:0000256" key="5">
    <source>
        <dbReference type="ARBA" id="ARBA00023015"/>
    </source>
</evidence>
<reference evidence="12" key="1">
    <citation type="submission" date="2021-01" db="EMBL/GenBank/DDBJ databases">
        <title>Adiantum capillus-veneris genome.</title>
        <authorList>
            <person name="Fang Y."/>
            <person name="Liao Q."/>
        </authorList>
    </citation>
    <scope>NUCLEOTIDE SEQUENCE</scope>
    <source>
        <strain evidence="12">H3</strain>
        <tissue evidence="12">Leaf</tissue>
    </source>
</reference>
<dbReference type="InterPro" id="IPR006455">
    <property type="entry name" value="Homeodomain_ZF_HD"/>
</dbReference>
<comment type="subcellular location">
    <subcellularLocation>
        <location evidence="1">Nucleus</location>
    </subcellularLocation>
</comment>
<evidence type="ECO:0000256" key="6">
    <source>
        <dbReference type="ARBA" id="ARBA00023125"/>
    </source>
</evidence>
<feature type="region of interest" description="Disordered" evidence="10">
    <location>
        <begin position="1"/>
        <end position="72"/>
    </location>
</feature>
<evidence type="ECO:0000256" key="10">
    <source>
        <dbReference type="SAM" id="MobiDB-lite"/>
    </source>
</evidence>
<evidence type="ECO:0000256" key="1">
    <source>
        <dbReference type="ARBA" id="ARBA00004123"/>
    </source>
</evidence>
<evidence type="ECO:0000256" key="4">
    <source>
        <dbReference type="ARBA" id="ARBA00022833"/>
    </source>
</evidence>
<dbReference type="NCBIfam" id="TIGR01565">
    <property type="entry name" value="homeo_ZF_HD"/>
    <property type="match status" value="1"/>
</dbReference>
<dbReference type="GO" id="GO:0003700">
    <property type="term" value="F:DNA-binding transcription factor activity"/>
    <property type="evidence" value="ECO:0007669"/>
    <property type="project" value="TreeGrafter"/>
</dbReference>
<proteinExistence type="predicted"/>